<protein>
    <submittedName>
        <fullName evidence="2">Uncharacterized protein</fullName>
    </submittedName>
</protein>
<proteinExistence type="predicted"/>
<evidence type="ECO:0000313" key="2">
    <source>
        <dbReference type="EMBL" id="GAA3722211.1"/>
    </source>
</evidence>
<keyword evidence="3" id="KW-1185">Reference proteome</keyword>
<feature type="region of interest" description="Disordered" evidence="1">
    <location>
        <begin position="1"/>
        <end position="24"/>
    </location>
</feature>
<evidence type="ECO:0000313" key="3">
    <source>
        <dbReference type="Proteomes" id="UP001501468"/>
    </source>
</evidence>
<gene>
    <name evidence="2" type="ORF">GCM10022399_43200</name>
</gene>
<accession>A0ABP7ER95</accession>
<dbReference type="Proteomes" id="UP001501468">
    <property type="component" value="Unassembled WGS sequence"/>
</dbReference>
<reference evidence="3" key="1">
    <citation type="journal article" date="2019" name="Int. J. Syst. Evol. Microbiol.">
        <title>The Global Catalogue of Microorganisms (GCM) 10K type strain sequencing project: providing services to taxonomists for standard genome sequencing and annotation.</title>
        <authorList>
            <consortium name="The Broad Institute Genomics Platform"/>
            <consortium name="The Broad Institute Genome Sequencing Center for Infectious Disease"/>
            <person name="Wu L."/>
            <person name="Ma J."/>
        </authorList>
    </citation>
    <scope>NUCLEOTIDE SEQUENCE [LARGE SCALE GENOMIC DNA]</scope>
    <source>
        <strain evidence="3">JCM 17125</strain>
    </source>
</reference>
<evidence type="ECO:0000256" key="1">
    <source>
        <dbReference type="SAM" id="MobiDB-lite"/>
    </source>
</evidence>
<comment type="caution">
    <text evidence="2">The sequence shown here is derived from an EMBL/GenBank/DDBJ whole genome shotgun (WGS) entry which is preliminary data.</text>
</comment>
<dbReference type="RefSeq" id="WP_344952010.1">
    <property type="nucleotide sequence ID" value="NZ_BAABDC010000014.1"/>
</dbReference>
<sequence length="94" mass="9760">MAARPAGRHTSSGGDNVPLAQGAVDDVLDVDEPDVLDEDDEEVEGVEVLEEVDVLDGVVESDDVVDPLSFFVSPEPFPAAAAEAVLAAARESVL</sequence>
<name>A0ABP7ER95_9MICO</name>
<organism evidence="2 3">
    <name type="scientific">Terrabacter ginsenosidimutans</name>
    <dbReference type="NCBI Taxonomy" id="490575"/>
    <lineage>
        <taxon>Bacteria</taxon>
        <taxon>Bacillati</taxon>
        <taxon>Actinomycetota</taxon>
        <taxon>Actinomycetes</taxon>
        <taxon>Micrococcales</taxon>
        <taxon>Intrasporangiaceae</taxon>
        <taxon>Terrabacter</taxon>
    </lineage>
</organism>
<dbReference type="EMBL" id="BAABDC010000014">
    <property type="protein sequence ID" value="GAA3722211.1"/>
    <property type="molecule type" value="Genomic_DNA"/>
</dbReference>